<dbReference type="GO" id="GO:2000060">
    <property type="term" value="P:positive regulation of ubiquitin-dependent protein catabolic process"/>
    <property type="evidence" value="ECO:0007669"/>
    <property type="project" value="TreeGrafter"/>
</dbReference>
<dbReference type="InterPro" id="IPR048348">
    <property type="entry name" value="CCDC22_CC"/>
</dbReference>
<evidence type="ECO:0000313" key="3">
    <source>
        <dbReference type="Proteomes" id="UP000230750"/>
    </source>
</evidence>
<dbReference type="AlphaFoldDB" id="A0A2G8KNZ3"/>
<feature type="domain" description="CCDC22 coiled-coil" evidence="1">
    <location>
        <begin position="1"/>
        <end position="219"/>
    </location>
</feature>
<dbReference type="EMBL" id="MRZV01000451">
    <property type="protein sequence ID" value="PIK49685.1"/>
    <property type="molecule type" value="Genomic_DNA"/>
</dbReference>
<organism evidence="2 3">
    <name type="scientific">Stichopus japonicus</name>
    <name type="common">Sea cucumber</name>
    <dbReference type="NCBI Taxonomy" id="307972"/>
    <lineage>
        <taxon>Eukaryota</taxon>
        <taxon>Metazoa</taxon>
        <taxon>Echinodermata</taxon>
        <taxon>Eleutherozoa</taxon>
        <taxon>Echinozoa</taxon>
        <taxon>Holothuroidea</taxon>
        <taxon>Aspidochirotacea</taxon>
        <taxon>Aspidochirotida</taxon>
        <taxon>Stichopodidae</taxon>
        <taxon>Apostichopus</taxon>
    </lineage>
</organism>
<dbReference type="PANTHER" id="PTHR15668:SF4">
    <property type="entry name" value="COILED-COIL DOMAIN-CONTAINING PROTEIN 22"/>
    <property type="match status" value="1"/>
</dbReference>
<accession>A0A2G8KNZ3</accession>
<gene>
    <name evidence="2" type="ORF">BSL78_13417</name>
</gene>
<name>A0A2G8KNZ3_STIJA</name>
<dbReference type="Pfam" id="PF05667">
    <property type="entry name" value="CCDC22_CC"/>
    <property type="match status" value="1"/>
</dbReference>
<reference evidence="2 3" key="1">
    <citation type="journal article" date="2017" name="PLoS Biol.">
        <title>The sea cucumber genome provides insights into morphological evolution and visceral regeneration.</title>
        <authorList>
            <person name="Zhang X."/>
            <person name="Sun L."/>
            <person name="Yuan J."/>
            <person name="Sun Y."/>
            <person name="Gao Y."/>
            <person name="Zhang L."/>
            <person name="Li S."/>
            <person name="Dai H."/>
            <person name="Hamel J.F."/>
            <person name="Liu C."/>
            <person name="Yu Y."/>
            <person name="Liu S."/>
            <person name="Lin W."/>
            <person name="Guo K."/>
            <person name="Jin S."/>
            <person name="Xu P."/>
            <person name="Storey K.B."/>
            <person name="Huan P."/>
            <person name="Zhang T."/>
            <person name="Zhou Y."/>
            <person name="Zhang J."/>
            <person name="Lin C."/>
            <person name="Li X."/>
            <person name="Xing L."/>
            <person name="Huo D."/>
            <person name="Sun M."/>
            <person name="Wang L."/>
            <person name="Mercier A."/>
            <person name="Li F."/>
            <person name="Yang H."/>
            <person name="Xiang J."/>
        </authorList>
    </citation>
    <scope>NUCLEOTIDE SEQUENCE [LARGE SCALE GENOMIC DNA]</scope>
    <source>
        <strain evidence="2">Shaxun</strain>
        <tissue evidence="2">Muscle</tissue>
    </source>
</reference>
<sequence>MDLLPDADNNIAKLQSVVDASIQRLTSLHKQWEEHRTPLIAECEKLQQETIHKQSMNTFCPPHPEQNESLKKVEDIRALREKMKEVAEETKGKEESYKQLVEDYKTLTRDLNRSAYTRRIMEIVGNIRKQKKDIEKILIETRSLQKEINQASGKLNRTFTATDEMIFKDAKKDESVRKAYKFLASLHESFDQLIKTVEDTGSIMREIRDLEDQVDKELGKKTGANLEKISSDLKQMKQENQGLIAKVKGK</sequence>
<dbReference type="OrthoDB" id="10266736at2759"/>
<dbReference type="GO" id="GO:0097602">
    <property type="term" value="F:cullin family protein binding"/>
    <property type="evidence" value="ECO:0007669"/>
    <property type="project" value="TreeGrafter"/>
</dbReference>
<dbReference type="STRING" id="307972.A0A2G8KNZ3"/>
<proteinExistence type="predicted"/>
<evidence type="ECO:0000259" key="1">
    <source>
        <dbReference type="Pfam" id="PF05667"/>
    </source>
</evidence>
<evidence type="ECO:0000313" key="2">
    <source>
        <dbReference type="EMBL" id="PIK49685.1"/>
    </source>
</evidence>
<keyword evidence="3" id="KW-1185">Reference proteome</keyword>
<protein>
    <submittedName>
        <fullName evidence="2">Putative coiled-coil domain-containing protein</fullName>
    </submittedName>
</protein>
<dbReference type="PANTHER" id="PTHR15668">
    <property type="entry name" value="JM1 PROTEIN"/>
    <property type="match status" value="1"/>
</dbReference>
<dbReference type="InterPro" id="IPR008530">
    <property type="entry name" value="CCDC22"/>
</dbReference>
<comment type="caution">
    <text evidence="2">The sequence shown here is derived from an EMBL/GenBank/DDBJ whole genome shotgun (WGS) entry which is preliminary data.</text>
</comment>
<dbReference type="Proteomes" id="UP000230750">
    <property type="component" value="Unassembled WGS sequence"/>
</dbReference>